<name>A0A4Z1P5K4_9PEZI</name>
<dbReference type="Proteomes" id="UP000298493">
    <property type="component" value="Unassembled WGS sequence"/>
</dbReference>
<keyword evidence="2" id="KW-1185">Reference proteome</keyword>
<comment type="caution">
    <text evidence="1">The sequence shown here is derived from an EMBL/GenBank/DDBJ whole genome shotgun (WGS) entry which is preliminary data.</text>
</comment>
<evidence type="ECO:0000313" key="1">
    <source>
        <dbReference type="EMBL" id="TID24227.1"/>
    </source>
</evidence>
<gene>
    <name evidence="1" type="ORF">E6O75_ATG02592</name>
</gene>
<dbReference type="EMBL" id="SNSC02000005">
    <property type="protein sequence ID" value="TID24227.1"/>
    <property type="molecule type" value="Genomic_DNA"/>
</dbReference>
<reference evidence="1 2" key="1">
    <citation type="submission" date="2019-04" db="EMBL/GenBank/DDBJ databases">
        <title>High contiguity whole genome sequence and gene annotation resource for two Venturia nashicola isolates.</title>
        <authorList>
            <person name="Prokchorchik M."/>
            <person name="Won K."/>
            <person name="Lee Y."/>
            <person name="Choi E.D."/>
            <person name="Segonzac C."/>
            <person name="Sohn K.H."/>
        </authorList>
    </citation>
    <scope>NUCLEOTIDE SEQUENCE [LARGE SCALE GENOMIC DNA]</scope>
    <source>
        <strain evidence="1 2">PRI2</strain>
    </source>
</reference>
<protein>
    <submittedName>
        <fullName evidence="1">Uncharacterized protein</fullName>
    </submittedName>
</protein>
<accession>A0A4Z1P5K4</accession>
<sequence>MDMALVKALVGSLTLTLFDELRLSFPLLQDGPSRKEALCCYLYDSISLEGDIIGLAIRDDVCFDFGASFPIDPVAVIEDLYSNCPTPARALRFHKIRILFPLKSGHEAGNRLRDLSKYIEGVRCEIELALHTTHNKHRIEVIALLYGPRETNNRWPCDDLMPIEVRFGHVPNKISSSQVVPQQRQ</sequence>
<evidence type="ECO:0000313" key="2">
    <source>
        <dbReference type="Proteomes" id="UP000298493"/>
    </source>
</evidence>
<organism evidence="1 2">
    <name type="scientific">Venturia nashicola</name>
    <dbReference type="NCBI Taxonomy" id="86259"/>
    <lineage>
        <taxon>Eukaryota</taxon>
        <taxon>Fungi</taxon>
        <taxon>Dikarya</taxon>
        <taxon>Ascomycota</taxon>
        <taxon>Pezizomycotina</taxon>
        <taxon>Dothideomycetes</taxon>
        <taxon>Pleosporomycetidae</taxon>
        <taxon>Venturiales</taxon>
        <taxon>Venturiaceae</taxon>
        <taxon>Venturia</taxon>
    </lineage>
</organism>
<proteinExistence type="predicted"/>
<dbReference type="AlphaFoldDB" id="A0A4Z1P5K4"/>